<comment type="subcellular location">
    <subcellularLocation>
        <location evidence="1">Cell membrane</location>
        <topology evidence="1">Multi-pass membrane protein</topology>
    </subcellularLocation>
</comment>
<evidence type="ECO:0000256" key="1">
    <source>
        <dbReference type="ARBA" id="ARBA00004651"/>
    </source>
</evidence>
<reference evidence="10" key="1">
    <citation type="journal article" date="2019" name="Int. J. Syst. Evol. Microbiol.">
        <title>The Global Catalogue of Microorganisms (GCM) 10K type strain sequencing project: providing services to taxonomists for standard genome sequencing and annotation.</title>
        <authorList>
            <consortium name="The Broad Institute Genomics Platform"/>
            <consortium name="The Broad Institute Genome Sequencing Center for Infectious Disease"/>
            <person name="Wu L."/>
            <person name="Ma J."/>
        </authorList>
    </citation>
    <scope>NUCLEOTIDE SEQUENCE [LARGE SCALE GENOMIC DNA]</scope>
    <source>
        <strain evidence="10">CGMCC 1.16306</strain>
    </source>
</reference>
<keyword evidence="10" id="KW-1185">Reference proteome</keyword>
<evidence type="ECO:0000313" key="9">
    <source>
        <dbReference type="EMBL" id="MFC4617727.1"/>
    </source>
</evidence>
<dbReference type="PANTHER" id="PTHR34390:SF2">
    <property type="entry name" value="SUCCINATE TRANSPORTER SUBUNIT YJJP-RELATED"/>
    <property type="match status" value="1"/>
</dbReference>
<dbReference type="Pfam" id="PF06738">
    <property type="entry name" value="ThrE"/>
    <property type="match status" value="1"/>
</dbReference>
<feature type="domain" description="Threonine/serine exporter-like N-terminal" evidence="8">
    <location>
        <begin position="10"/>
        <end position="251"/>
    </location>
</feature>
<dbReference type="RefSeq" id="WP_376844756.1">
    <property type="nucleotide sequence ID" value="NZ_JBHSFW010000001.1"/>
</dbReference>
<feature type="transmembrane region" description="Helical" evidence="7">
    <location>
        <begin position="198"/>
        <end position="220"/>
    </location>
</feature>
<dbReference type="Proteomes" id="UP001596022">
    <property type="component" value="Unassembled WGS sequence"/>
</dbReference>
<name>A0ABV9GKR8_9BACL</name>
<proteinExistence type="inferred from homology"/>
<evidence type="ECO:0000313" key="10">
    <source>
        <dbReference type="Proteomes" id="UP001596022"/>
    </source>
</evidence>
<sequence>MERKLSEIMDVCLLAGELMLKSGAETYRVEDTMTRMARAFNIQSVNVFVSPTAIILSVQERDFKSEQTKLTRITERSVDLHKVVLVNDISRKVSQGLLTLKETQSALDQIVRSAPAYPLWVQILAAAVSSGCFTIMFKGTWHDFLPAVVTGAIGFIVFKVLHHLVKVKFFSEVMAALAIGLAARLFIGLGVASELDKIIIGSVMPLVPGLLITNAIRDLMAGDLMSGLSRGAEAFFTAFAIGTGIAVVLSIF</sequence>
<gene>
    <name evidence="9" type="ORF">ACFO4N_03175</name>
</gene>
<organism evidence="9 10">
    <name type="scientific">Camelliibacillus cellulosilyticus</name>
    <dbReference type="NCBI Taxonomy" id="2174486"/>
    <lineage>
        <taxon>Bacteria</taxon>
        <taxon>Bacillati</taxon>
        <taxon>Bacillota</taxon>
        <taxon>Bacilli</taxon>
        <taxon>Bacillales</taxon>
        <taxon>Sporolactobacillaceae</taxon>
        <taxon>Camelliibacillus</taxon>
    </lineage>
</organism>
<evidence type="ECO:0000256" key="6">
    <source>
        <dbReference type="ARBA" id="ARBA00034125"/>
    </source>
</evidence>
<feature type="transmembrane region" description="Helical" evidence="7">
    <location>
        <begin position="144"/>
        <end position="161"/>
    </location>
</feature>
<comment type="caution">
    <text evidence="9">The sequence shown here is derived from an EMBL/GenBank/DDBJ whole genome shotgun (WGS) entry which is preliminary data.</text>
</comment>
<keyword evidence="4 7" id="KW-1133">Transmembrane helix</keyword>
<dbReference type="InterPro" id="IPR010619">
    <property type="entry name" value="ThrE-like_N"/>
</dbReference>
<evidence type="ECO:0000256" key="2">
    <source>
        <dbReference type="ARBA" id="ARBA00022475"/>
    </source>
</evidence>
<evidence type="ECO:0000259" key="8">
    <source>
        <dbReference type="Pfam" id="PF06738"/>
    </source>
</evidence>
<protein>
    <submittedName>
        <fullName evidence="9">Threonine/serine exporter family protein</fullName>
    </submittedName>
</protein>
<feature type="transmembrane region" description="Helical" evidence="7">
    <location>
        <begin position="173"/>
        <end position="192"/>
    </location>
</feature>
<keyword evidence="5 7" id="KW-0472">Membrane</keyword>
<evidence type="ECO:0000256" key="3">
    <source>
        <dbReference type="ARBA" id="ARBA00022692"/>
    </source>
</evidence>
<evidence type="ECO:0000256" key="7">
    <source>
        <dbReference type="SAM" id="Phobius"/>
    </source>
</evidence>
<evidence type="ECO:0000256" key="4">
    <source>
        <dbReference type="ARBA" id="ARBA00022989"/>
    </source>
</evidence>
<dbReference type="PANTHER" id="PTHR34390">
    <property type="entry name" value="UPF0442 PROTEIN YJJB-RELATED"/>
    <property type="match status" value="1"/>
</dbReference>
<accession>A0ABV9GKR8</accession>
<comment type="similarity">
    <text evidence="6">Belongs to the ThrE exporter (TC 2.A.79) family.</text>
</comment>
<feature type="transmembrane region" description="Helical" evidence="7">
    <location>
        <begin position="232"/>
        <end position="251"/>
    </location>
</feature>
<dbReference type="EMBL" id="JBHSFW010000001">
    <property type="protein sequence ID" value="MFC4617727.1"/>
    <property type="molecule type" value="Genomic_DNA"/>
</dbReference>
<dbReference type="InterPro" id="IPR050539">
    <property type="entry name" value="ThrE_Dicarb/AminoAcid_Exp"/>
</dbReference>
<evidence type="ECO:0000256" key="5">
    <source>
        <dbReference type="ARBA" id="ARBA00023136"/>
    </source>
</evidence>
<keyword evidence="2" id="KW-1003">Cell membrane</keyword>
<keyword evidence="3 7" id="KW-0812">Transmembrane</keyword>